<dbReference type="Pfam" id="PF12796">
    <property type="entry name" value="Ank_2"/>
    <property type="match status" value="1"/>
</dbReference>
<keyword evidence="5" id="KW-1185">Reference proteome</keyword>
<dbReference type="AlphaFoldDB" id="A0A8T2UHK1"/>
<comment type="caution">
    <text evidence="4">The sequence shown here is derived from an EMBL/GenBank/DDBJ whole genome shotgun (WGS) entry which is preliminary data.</text>
</comment>
<dbReference type="SUPFAM" id="SSF48403">
    <property type="entry name" value="Ankyrin repeat"/>
    <property type="match status" value="1"/>
</dbReference>
<proteinExistence type="predicted"/>
<sequence length="166" mass="17548">MAVPDAGGQEGDAPVVSQIAREGNPAADALVEAARYGDIDDVKELVEQGVHVNIQDMQGRTALHMAAANGHMDVVSYLLDRGADTNIENNEKNTPLHWAALNGQIQMDVSLQVSEELIARGANASALNRYDRTPLDEAMSRGKQQVVDAIVAATAATSLASSSVQE</sequence>
<dbReference type="PROSITE" id="PS50297">
    <property type="entry name" value="ANK_REP_REGION"/>
    <property type="match status" value="2"/>
</dbReference>
<dbReference type="PANTHER" id="PTHR24171:SF8">
    <property type="entry name" value="BRCA1-ASSOCIATED RING DOMAIN PROTEIN 1"/>
    <property type="match status" value="1"/>
</dbReference>
<reference evidence="4" key="1">
    <citation type="submission" date="2021-08" db="EMBL/GenBank/DDBJ databases">
        <title>WGS assembly of Ceratopteris richardii.</title>
        <authorList>
            <person name="Marchant D.B."/>
            <person name="Chen G."/>
            <person name="Jenkins J."/>
            <person name="Shu S."/>
            <person name="Leebens-Mack J."/>
            <person name="Grimwood J."/>
            <person name="Schmutz J."/>
            <person name="Soltis P."/>
            <person name="Soltis D."/>
            <person name="Chen Z.-H."/>
        </authorList>
    </citation>
    <scope>NUCLEOTIDE SEQUENCE</scope>
    <source>
        <strain evidence="4">Whitten #5841</strain>
        <tissue evidence="4">Leaf</tissue>
    </source>
</reference>
<accession>A0A8T2UHK1</accession>
<evidence type="ECO:0000256" key="2">
    <source>
        <dbReference type="ARBA" id="ARBA00023043"/>
    </source>
</evidence>
<protein>
    <submittedName>
        <fullName evidence="4">Uncharacterized protein</fullName>
    </submittedName>
</protein>
<dbReference type="PANTHER" id="PTHR24171">
    <property type="entry name" value="ANKYRIN REPEAT DOMAIN-CONTAINING PROTEIN 39-RELATED"/>
    <property type="match status" value="1"/>
</dbReference>
<evidence type="ECO:0000313" key="4">
    <source>
        <dbReference type="EMBL" id="KAH7432955.1"/>
    </source>
</evidence>
<dbReference type="OMA" id="NSHDRTP"/>
<dbReference type="PROSITE" id="PS50088">
    <property type="entry name" value="ANK_REPEAT"/>
    <property type="match status" value="2"/>
</dbReference>
<name>A0A8T2UHK1_CERRI</name>
<organism evidence="4 5">
    <name type="scientific">Ceratopteris richardii</name>
    <name type="common">Triangle waterfern</name>
    <dbReference type="NCBI Taxonomy" id="49495"/>
    <lineage>
        <taxon>Eukaryota</taxon>
        <taxon>Viridiplantae</taxon>
        <taxon>Streptophyta</taxon>
        <taxon>Embryophyta</taxon>
        <taxon>Tracheophyta</taxon>
        <taxon>Polypodiopsida</taxon>
        <taxon>Polypodiidae</taxon>
        <taxon>Polypodiales</taxon>
        <taxon>Pteridineae</taxon>
        <taxon>Pteridaceae</taxon>
        <taxon>Parkerioideae</taxon>
        <taxon>Ceratopteris</taxon>
    </lineage>
</organism>
<dbReference type="SMART" id="SM00248">
    <property type="entry name" value="ANK"/>
    <property type="match status" value="4"/>
</dbReference>
<evidence type="ECO:0000313" key="5">
    <source>
        <dbReference type="Proteomes" id="UP000825935"/>
    </source>
</evidence>
<evidence type="ECO:0000256" key="3">
    <source>
        <dbReference type="PROSITE-ProRule" id="PRU00023"/>
    </source>
</evidence>
<evidence type="ECO:0000256" key="1">
    <source>
        <dbReference type="ARBA" id="ARBA00022737"/>
    </source>
</evidence>
<dbReference type="Proteomes" id="UP000825935">
    <property type="component" value="Chromosome 7"/>
</dbReference>
<dbReference type="InterPro" id="IPR002110">
    <property type="entry name" value="Ankyrin_rpt"/>
</dbReference>
<dbReference type="PRINTS" id="PR01415">
    <property type="entry name" value="ANKYRIN"/>
</dbReference>
<dbReference type="GO" id="GO:0085020">
    <property type="term" value="P:protein K6-linked ubiquitination"/>
    <property type="evidence" value="ECO:0007669"/>
    <property type="project" value="TreeGrafter"/>
</dbReference>
<dbReference type="Gene3D" id="1.25.40.20">
    <property type="entry name" value="Ankyrin repeat-containing domain"/>
    <property type="match status" value="2"/>
</dbReference>
<dbReference type="EMBL" id="CM035412">
    <property type="protein sequence ID" value="KAH7432955.1"/>
    <property type="molecule type" value="Genomic_DNA"/>
</dbReference>
<keyword evidence="1" id="KW-0677">Repeat</keyword>
<feature type="repeat" description="ANK" evidence="3">
    <location>
        <begin position="91"/>
        <end position="129"/>
    </location>
</feature>
<gene>
    <name evidence="4" type="ORF">KP509_07G047700</name>
</gene>
<feature type="repeat" description="ANK" evidence="3">
    <location>
        <begin position="58"/>
        <end position="90"/>
    </location>
</feature>
<dbReference type="OrthoDB" id="10057496at2759"/>
<dbReference type="InterPro" id="IPR036770">
    <property type="entry name" value="Ankyrin_rpt-contain_sf"/>
</dbReference>
<keyword evidence="2 3" id="KW-0040">ANK repeat</keyword>
<dbReference type="GO" id="GO:0004842">
    <property type="term" value="F:ubiquitin-protein transferase activity"/>
    <property type="evidence" value="ECO:0007669"/>
    <property type="project" value="TreeGrafter"/>
</dbReference>